<sequence>MQKVIKFFGKVYKAVGVGDFLYRSMYKDKAEANKTYKKLQPTLKIVFGQSGRSSKEFKALLNMIAALAPVGAVRRNFIRYYVENEEAWRRLPKDPDEIPYGYWW</sequence>
<dbReference type="RefSeq" id="WP_052709782.1">
    <property type="nucleotide sequence ID" value="NZ_JBNBOA010000004.1"/>
</dbReference>
<proteinExistence type="predicted"/>
<dbReference type="EMBL" id="PNEL01000012">
    <property type="protein sequence ID" value="TMN80141.1"/>
    <property type="molecule type" value="Genomic_DNA"/>
</dbReference>
<name>A0AAQ2EVX0_PSEO7</name>
<reference evidence="2" key="2">
    <citation type="submission" date="2019-06" db="EMBL/GenBank/DDBJ databases">
        <title>Co-occurence of chitin degradation, pigmentation and bioactivity in marine Pseudoalteromonas.</title>
        <authorList>
            <person name="Sonnenschein E.C."/>
            <person name="Bech P.K."/>
        </authorList>
    </citation>
    <scope>NUCLEOTIDE SEQUENCE [LARGE SCALE GENOMIC DNA]</scope>
    <source>
        <strain evidence="2">S1607</strain>
    </source>
</reference>
<accession>A0AAQ2EVX0</accession>
<evidence type="ECO:0000313" key="1">
    <source>
        <dbReference type="EMBL" id="TMN80141.1"/>
    </source>
</evidence>
<dbReference type="Proteomes" id="UP000305423">
    <property type="component" value="Unassembled WGS sequence"/>
</dbReference>
<protein>
    <submittedName>
        <fullName evidence="1">Uncharacterized protein</fullName>
    </submittedName>
</protein>
<reference evidence="1 2" key="1">
    <citation type="submission" date="2017-12" db="EMBL/GenBank/DDBJ databases">
        <authorList>
            <person name="Paulsen S."/>
            <person name="Gram L.K."/>
        </authorList>
    </citation>
    <scope>NUCLEOTIDE SEQUENCE [LARGE SCALE GENOMIC DNA]</scope>
    <source>
        <strain evidence="1 2">S1607</strain>
    </source>
</reference>
<organism evidence="1 2">
    <name type="scientific">Pseudoalteromonas piscicida</name>
    <dbReference type="NCBI Taxonomy" id="43662"/>
    <lineage>
        <taxon>Bacteria</taxon>
        <taxon>Pseudomonadati</taxon>
        <taxon>Pseudomonadota</taxon>
        <taxon>Gammaproteobacteria</taxon>
        <taxon>Alteromonadales</taxon>
        <taxon>Pseudoalteromonadaceae</taxon>
        <taxon>Pseudoalteromonas</taxon>
    </lineage>
</organism>
<comment type="caution">
    <text evidence="1">The sequence shown here is derived from an EMBL/GenBank/DDBJ whole genome shotgun (WGS) entry which is preliminary data.</text>
</comment>
<dbReference type="AlphaFoldDB" id="A0AAQ2EVX0"/>
<evidence type="ECO:0000313" key="2">
    <source>
        <dbReference type="Proteomes" id="UP000305423"/>
    </source>
</evidence>
<gene>
    <name evidence="1" type="ORF">CWB74_04485</name>
</gene>